<evidence type="ECO:0000313" key="1">
    <source>
        <dbReference type="EMBL" id="KAG2216548.1"/>
    </source>
</evidence>
<name>A0A8H7VHD1_9FUNG</name>
<dbReference type="OrthoDB" id="10347324at2759"/>
<evidence type="ECO:0000313" key="2">
    <source>
        <dbReference type="Proteomes" id="UP000646827"/>
    </source>
</evidence>
<sequence length="94" mass="11125">ALRVQRHDIVNQIRHRLDNISRKHRFDKQSTQAWIDILKEKGYDALFEINNSSEADEKANGSKKEILMVPWVAPWQKKILLKRDDINLDSTRVM</sequence>
<dbReference type="Proteomes" id="UP000646827">
    <property type="component" value="Unassembled WGS sequence"/>
</dbReference>
<organism evidence="1 2">
    <name type="scientific">Circinella minor</name>
    <dbReference type="NCBI Taxonomy" id="1195481"/>
    <lineage>
        <taxon>Eukaryota</taxon>
        <taxon>Fungi</taxon>
        <taxon>Fungi incertae sedis</taxon>
        <taxon>Mucoromycota</taxon>
        <taxon>Mucoromycotina</taxon>
        <taxon>Mucoromycetes</taxon>
        <taxon>Mucorales</taxon>
        <taxon>Lichtheimiaceae</taxon>
        <taxon>Circinella</taxon>
    </lineage>
</organism>
<accession>A0A8H7VHD1</accession>
<gene>
    <name evidence="1" type="ORF">INT45_006332</name>
</gene>
<keyword evidence="2" id="KW-1185">Reference proteome</keyword>
<dbReference type="AlphaFoldDB" id="A0A8H7VHD1"/>
<dbReference type="EMBL" id="JAEPRB010000389">
    <property type="protein sequence ID" value="KAG2216548.1"/>
    <property type="molecule type" value="Genomic_DNA"/>
</dbReference>
<comment type="caution">
    <text evidence="1">The sequence shown here is derived from an EMBL/GenBank/DDBJ whole genome shotgun (WGS) entry which is preliminary data.</text>
</comment>
<reference evidence="1 2" key="1">
    <citation type="submission" date="2020-12" db="EMBL/GenBank/DDBJ databases">
        <title>Metabolic potential, ecology and presence of endohyphal bacteria is reflected in genomic diversity of Mucoromycotina.</title>
        <authorList>
            <person name="Muszewska A."/>
            <person name="Okrasinska A."/>
            <person name="Steczkiewicz K."/>
            <person name="Drgas O."/>
            <person name="Orlowska M."/>
            <person name="Perlinska-Lenart U."/>
            <person name="Aleksandrzak-Piekarczyk T."/>
            <person name="Szatraj K."/>
            <person name="Zielenkiewicz U."/>
            <person name="Pilsyk S."/>
            <person name="Malc E."/>
            <person name="Mieczkowski P."/>
            <person name="Kruszewska J.S."/>
            <person name="Biernat P."/>
            <person name="Pawlowska J."/>
        </authorList>
    </citation>
    <scope>NUCLEOTIDE SEQUENCE [LARGE SCALE GENOMIC DNA]</scope>
    <source>
        <strain evidence="1 2">CBS 142.35</strain>
    </source>
</reference>
<feature type="non-terminal residue" evidence="1">
    <location>
        <position position="1"/>
    </location>
</feature>
<protein>
    <submittedName>
        <fullName evidence="1">Uncharacterized protein</fullName>
    </submittedName>
</protein>
<proteinExistence type="predicted"/>